<dbReference type="RefSeq" id="WP_056996742.1">
    <property type="nucleotide sequence ID" value="NZ_JYDC01000020.1"/>
</dbReference>
<dbReference type="InterPro" id="IPR003425">
    <property type="entry name" value="CCB3/YggT"/>
</dbReference>
<feature type="transmembrane region" description="Helical" evidence="1">
    <location>
        <begin position="12"/>
        <end position="30"/>
    </location>
</feature>
<dbReference type="OrthoDB" id="47652at2"/>
<keyword evidence="2" id="KW-0132">Cell division</keyword>
<keyword evidence="3" id="KW-1185">Reference proteome</keyword>
<keyword evidence="1" id="KW-1133">Transmembrane helix</keyword>
<accession>A0A166HJJ7</accession>
<protein>
    <submittedName>
        <fullName evidence="2">Cell division protein</fullName>
    </submittedName>
</protein>
<dbReference type="Pfam" id="PF02325">
    <property type="entry name" value="CCB3_YggT"/>
    <property type="match status" value="1"/>
</dbReference>
<comment type="caution">
    <text evidence="2">The sequence shown here is derived from an EMBL/GenBank/DDBJ whole genome shotgun (WGS) entry which is preliminary data.</text>
</comment>
<gene>
    <name evidence="2" type="ORF">TY91_03620</name>
</gene>
<dbReference type="PATRIC" id="fig|33960.6.peg.1177"/>
<evidence type="ECO:0000313" key="3">
    <source>
        <dbReference type="Proteomes" id="UP000076480"/>
    </source>
</evidence>
<dbReference type="AlphaFoldDB" id="A0A166HJJ7"/>
<feature type="transmembrane region" description="Helical" evidence="1">
    <location>
        <begin position="51"/>
        <end position="75"/>
    </location>
</feature>
<organism evidence="2 3">
    <name type="scientific">Secundilactobacillus collinoides</name>
    <name type="common">Lactobacillus collinoides</name>
    <dbReference type="NCBI Taxonomy" id="33960"/>
    <lineage>
        <taxon>Bacteria</taxon>
        <taxon>Bacillati</taxon>
        <taxon>Bacillota</taxon>
        <taxon>Bacilli</taxon>
        <taxon>Lactobacillales</taxon>
        <taxon>Lactobacillaceae</taxon>
        <taxon>Secundilactobacillus</taxon>
    </lineage>
</organism>
<sequence>MIFWVLSHLIELYSWAIVIYALLSWFPGAYQTAFGQFLARIVEPFQRWFNFAHIGMIGFAPIVALIVLQVVSYGLTFVEQIIFRLLGY</sequence>
<keyword evidence="1" id="KW-0472">Membrane</keyword>
<reference evidence="2 3" key="1">
    <citation type="submission" date="2015-02" db="EMBL/GenBank/DDBJ databases">
        <title>Draft genome sequence of Lactobacillus collinoides CUPV2371 isolated from a natural cider, the first genome sequence of a strain of this species.</title>
        <authorList>
            <person name="Puertas A.I."/>
            <person name="Spano G."/>
            <person name="Capozzi V."/>
            <person name="Lamontanara A."/>
            <person name="Orru L."/>
            <person name="Duenas M.T."/>
        </authorList>
    </citation>
    <scope>NUCLEOTIDE SEQUENCE [LARGE SCALE GENOMIC DNA]</scope>
    <source>
        <strain evidence="2 3">237</strain>
    </source>
</reference>
<proteinExistence type="predicted"/>
<name>A0A166HJJ7_SECCO</name>
<dbReference type="EMBL" id="JYDC01000020">
    <property type="protein sequence ID" value="KZL42787.1"/>
    <property type="molecule type" value="Genomic_DNA"/>
</dbReference>
<keyword evidence="1" id="KW-0812">Transmembrane</keyword>
<evidence type="ECO:0000256" key="1">
    <source>
        <dbReference type="SAM" id="Phobius"/>
    </source>
</evidence>
<evidence type="ECO:0000313" key="2">
    <source>
        <dbReference type="EMBL" id="KZL42787.1"/>
    </source>
</evidence>
<keyword evidence="2" id="KW-0131">Cell cycle</keyword>
<dbReference type="GO" id="GO:0016020">
    <property type="term" value="C:membrane"/>
    <property type="evidence" value="ECO:0007669"/>
    <property type="project" value="InterPro"/>
</dbReference>
<dbReference type="Proteomes" id="UP000076480">
    <property type="component" value="Unassembled WGS sequence"/>
</dbReference>
<dbReference type="GO" id="GO:0051301">
    <property type="term" value="P:cell division"/>
    <property type="evidence" value="ECO:0007669"/>
    <property type="project" value="UniProtKB-KW"/>
</dbReference>